<gene>
    <name evidence="2" type="ORF">ORI27_31150</name>
</gene>
<keyword evidence="1" id="KW-0732">Signal</keyword>
<sequence length="176" mass="18161">MMRKSVVKGMCLVASVVFAAGIFGVGVASAGTRFAGQTYAKAAAKLQSEGLTPVIATVIGGGLAIDDCIVAHSYRPMTVNQRGRRVGKGTFLLDLNCNRAVAAPGKPGNSVMSPEGKRAKALETRAEGMYKNITTALANGKVPGCGTSAAKATECKSFCDRSGLCPDEVLKYLASL</sequence>
<dbReference type="EMBL" id="JAPJDO010000060">
    <property type="protein sequence ID" value="MCX2941151.1"/>
    <property type="molecule type" value="Genomic_DNA"/>
</dbReference>
<proteinExistence type="predicted"/>
<accession>A0ABT3SNP6</accession>
<dbReference type="RefSeq" id="WP_266074048.1">
    <property type="nucleotide sequence ID" value="NZ_JAPJDO010000060.1"/>
</dbReference>
<evidence type="ECO:0000256" key="1">
    <source>
        <dbReference type="SAM" id="SignalP"/>
    </source>
</evidence>
<reference evidence="2 3" key="1">
    <citation type="submission" date="2022-11" db="EMBL/GenBank/DDBJ databases">
        <title>Mycobacterium sp. nov.</title>
        <authorList>
            <person name="Papic B."/>
            <person name="Spicic S."/>
            <person name="Duvnjak S."/>
        </authorList>
    </citation>
    <scope>NUCLEOTIDE SEQUENCE [LARGE SCALE GENOMIC DNA]</scope>
    <source>
        <strain evidence="2 3">CVI_P4</strain>
    </source>
</reference>
<evidence type="ECO:0008006" key="4">
    <source>
        <dbReference type="Google" id="ProtNLM"/>
    </source>
</evidence>
<evidence type="ECO:0000313" key="2">
    <source>
        <dbReference type="EMBL" id="MCX2941151.1"/>
    </source>
</evidence>
<organism evidence="2 3">
    <name type="scientific">Mycobacterium pinniadriaticum</name>
    <dbReference type="NCBI Taxonomy" id="2994102"/>
    <lineage>
        <taxon>Bacteria</taxon>
        <taxon>Bacillati</taxon>
        <taxon>Actinomycetota</taxon>
        <taxon>Actinomycetes</taxon>
        <taxon>Mycobacteriales</taxon>
        <taxon>Mycobacteriaceae</taxon>
        <taxon>Mycobacterium</taxon>
    </lineage>
</organism>
<keyword evidence="3" id="KW-1185">Reference proteome</keyword>
<name>A0ABT3SNP6_9MYCO</name>
<protein>
    <recommendedName>
        <fullName evidence="4">DUF732 domain-containing protein</fullName>
    </recommendedName>
</protein>
<evidence type="ECO:0000313" key="3">
    <source>
        <dbReference type="Proteomes" id="UP001300745"/>
    </source>
</evidence>
<dbReference type="Proteomes" id="UP001300745">
    <property type="component" value="Unassembled WGS sequence"/>
</dbReference>
<feature type="chain" id="PRO_5046232470" description="DUF732 domain-containing protein" evidence="1">
    <location>
        <begin position="20"/>
        <end position="176"/>
    </location>
</feature>
<comment type="caution">
    <text evidence="2">The sequence shown here is derived from an EMBL/GenBank/DDBJ whole genome shotgun (WGS) entry which is preliminary data.</text>
</comment>
<feature type="signal peptide" evidence="1">
    <location>
        <begin position="1"/>
        <end position="19"/>
    </location>
</feature>